<name>A0A292Q9E2_9PEZI</name>
<protein>
    <submittedName>
        <fullName evidence="1">Uncharacterized protein</fullName>
    </submittedName>
</protein>
<dbReference type="Proteomes" id="UP001412239">
    <property type="component" value="Unassembled WGS sequence"/>
</dbReference>
<evidence type="ECO:0000313" key="2">
    <source>
        <dbReference type="Proteomes" id="UP001412239"/>
    </source>
</evidence>
<proteinExistence type="predicted"/>
<feature type="non-terminal residue" evidence="1">
    <location>
        <position position="1"/>
    </location>
</feature>
<accession>A0A292Q9E2</accession>
<dbReference type="AlphaFoldDB" id="A0A292Q9E2"/>
<evidence type="ECO:0000313" key="1">
    <source>
        <dbReference type="EMBL" id="CUS15701.1"/>
    </source>
</evidence>
<keyword evidence="2" id="KW-1185">Reference proteome</keyword>
<organism evidence="1 2">
    <name type="scientific">Tuber aestivum</name>
    <name type="common">summer truffle</name>
    <dbReference type="NCBI Taxonomy" id="59557"/>
    <lineage>
        <taxon>Eukaryota</taxon>
        <taxon>Fungi</taxon>
        <taxon>Dikarya</taxon>
        <taxon>Ascomycota</taxon>
        <taxon>Pezizomycotina</taxon>
        <taxon>Pezizomycetes</taxon>
        <taxon>Pezizales</taxon>
        <taxon>Tuberaceae</taxon>
        <taxon>Tuber</taxon>
    </lineage>
</organism>
<reference evidence="1" key="1">
    <citation type="submission" date="2015-10" db="EMBL/GenBank/DDBJ databases">
        <authorList>
            <person name="Regsiter A."/>
            <person name="william w."/>
        </authorList>
    </citation>
    <scope>NUCLEOTIDE SEQUENCE</scope>
    <source>
        <strain evidence="1">Montdore</strain>
    </source>
</reference>
<dbReference type="EMBL" id="LN890944">
    <property type="protein sequence ID" value="CUS15701.1"/>
    <property type="molecule type" value="Genomic_DNA"/>
</dbReference>
<gene>
    <name evidence="1" type="ORF">GSTUAT00000194001</name>
</gene>
<sequence length="83" mass="9517">IPKTHCQKLHHVPDAELSELLLVAKNLSVPVLVVEYNILQNDVGFISLLITANHLVVWGIFQNRIQWRGWGLSGRRRLLIWIG</sequence>